<dbReference type="Pfam" id="PF13472">
    <property type="entry name" value="Lipase_GDSL_2"/>
    <property type="match status" value="1"/>
</dbReference>
<dbReference type="RefSeq" id="WP_248664721.1">
    <property type="nucleotide sequence ID" value="NZ_CP096596.1"/>
</dbReference>
<evidence type="ECO:0000313" key="5">
    <source>
        <dbReference type="EMBL" id="MDV6311003.1"/>
    </source>
</evidence>
<dbReference type="InterPro" id="IPR013830">
    <property type="entry name" value="SGNH_hydro"/>
</dbReference>
<feature type="chain" id="PRO_5042107887" evidence="3">
    <location>
        <begin position="21"/>
        <end position="285"/>
    </location>
</feature>
<dbReference type="GO" id="GO:0004806">
    <property type="term" value="F:triacylglycerol lipase activity"/>
    <property type="evidence" value="ECO:0007669"/>
    <property type="project" value="TreeGrafter"/>
</dbReference>
<proteinExistence type="predicted"/>
<feature type="disulfide bond" evidence="2">
    <location>
        <begin position="52"/>
        <end position="77"/>
    </location>
</feature>
<feature type="disulfide bond" evidence="2">
    <location>
        <begin position="129"/>
        <end position="140"/>
    </location>
</feature>
<evidence type="ECO:0000256" key="1">
    <source>
        <dbReference type="PIRSR" id="PIRSR637460-1"/>
    </source>
</evidence>
<dbReference type="PANTHER" id="PTHR37981:SF1">
    <property type="entry name" value="SGNH HYDROLASE-TYPE ESTERASE DOMAIN-CONTAINING PROTEIN"/>
    <property type="match status" value="1"/>
</dbReference>
<dbReference type="SUPFAM" id="SSF52266">
    <property type="entry name" value="SGNH hydrolase"/>
    <property type="match status" value="1"/>
</dbReference>
<dbReference type="Gene3D" id="3.40.50.1110">
    <property type="entry name" value="SGNH hydrolase"/>
    <property type="match status" value="1"/>
</dbReference>
<dbReference type="GO" id="GO:0019433">
    <property type="term" value="P:triglyceride catabolic process"/>
    <property type="evidence" value="ECO:0007669"/>
    <property type="project" value="TreeGrafter"/>
</dbReference>
<dbReference type="Proteomes" id="UP001185922">
    <property type="component" value="Unassembled WGS sequence"/>
</dbReference>
<keyword evidence="3" id="KW-0732">Signal</keyword>
<evidence type="ECO:0000313" key="6">
    <source>
        <dbReference type="Proteomes" id="UP001185922"/>
    </source>
</evidence>
<sequence>MTAVIAVSVVVGLGAAPALAAPPNAARKTLTYIALGDSRAASPTTLTQVQGCSRSETAYPNLLAKTIGATSFRTVACAGAKGENITSVPQLRLDGVHPPQIQAVRPDADLITISIGANDADWGNLSRWCIAPIEGMDSRCRTNPFYVNGVNHGLRALEAAINSSLEAVRGRAPDAAIAVVGQGGYFGDRGCYPANPASDADISFIRNSFIGRYNTILEKVSERHGAIFVDIQNQVVGHDACSRDKWFEGFVPTSVYLGFHQHLKGNQAMARLIARALPENLRTSR</sequence>
<comment type="caution">
    <text evidence="5">The sequence shown here is derived from an EMBL/GenBank/DDBJ whole genome shotgun (WGS) entry which is preliminary data.</text>
</comment>
<dbReference type="CDD" id="cd01823">
    <property type="entry name" value="SEST_like"/>
    <property type="match status" value="1"/>
</dbReference>
<feature type="active site" evidence="1">
    <location>
        <position position="260"/>
    </location>
</feature>
<name>A0AAE4R0B5_9ACTN</name>
<evidence type="ECO:0000256" key="2">
    <source>
        <dbReference type="PIRSR" id="PIRSR637460-2"/>
    </source>
</evidence>
<feature type="disulfide bond" evidence="2">
    <location>
        <begin position="191"/>
        <end position="241"/>
    </location>
</feature>
<evidence type="ECO:0000256" key="3">
    <source>
        <dbReference type="SAM" id="SignalP"/>
    </source>
</evidence>
<organism evidence="5 6">
    <name type="scientific">Gordonia amicalis</name>
    <dbReference type="NCBI Taxonomy" id="89053"/>
    <lineage>
        <taxon>Bacteria</taxon>
        <taxon>Bacillati</taxon>
        <taxon>Actinomycetota</taxon>
        <taxon>Actinomycetes</taxon>
        <taxon>Mycobacteriales</taxon>
        <taxon>Gordoniaceae</taxon>
        <taxon>Gordonia</taxon>
    </lineage>
</organism>
<dbReference type="InterPro" id="IPR037460">
    <property type="entry name" value="SEST-like"/>
</dbReference>
<accession>A0AAE4R0B5</accession>
<protein>
    <submittedName>
        <fullName evidence="5">SGNH/GDSL hydrolase family protein</fullName>
        <ecNumber evidence="5">3.1.-.-</ecNumber>
    </submittedName>
</protein>
<gene>
    <name evidence="5" type="ORF">R3Q15_03650</name>
</gene>
<dbReference type="EMBL" id="JAWLKH010000002">
    <property type="protein sequence ID" value="MDV6311003.1"/>
    <property type="molecule type" value="Genomic_DNA"/>
</dbReference>
<dbReference type="PANTHER" id="PTHR37981">
    <property type="entry name" value="LIPASE 2"/>
    <property type="match status" value="1"/>
</dbReference>
<dbReference type="EC" id="3.1.-.-" evidence="5"/>
<dbReference type="InterPro" id="IPR036514">
    <property type="entry name" value="SGNH_hydro_sf"/>
</dbReference>
<feature type="domain" description="SGNH hydrolase-type esterase" evidence="4">
    <location>
        <begin position="34"/>
        <end position="267"/>
    </location>
</feature>
<reference evidence="5" key="1">
    <citation type="submission" date="2023-10" db="EMBL/GenBank/DDBJ databases">
        <title>Development of a sustainable strategy for remediation of hydrocarbon-contaminated territories based on the waste exchange concept.</title>
        <authorList>
            <person name="Krivoruchko A."/>
        </authorList>
    </citation>
    <scope>NUCLEOTIDE SEQUENCE</scope>
    <source>
        <strain evidence="5">IEGM 1279</strain>
    </source>
</reference>
<dbReference type="AlphaFoldDB" id="A0AAE4R0B5"/>
<keyword evidence="5" id="KW-0378">Hydrolase</keyword>
<keyword evidence="2" id="KW-1015">Disulfide bond</keyword>
<feature type="signal peptide" evidence="3">
    <location>
        <begin position="1"/>
        <end position="20"/>
    </location>
</feature>
<feature type="active site" description="Nucleophile" evidence="1">
    <location>
        <position position="38"/>
    </location>
</feature>
<evidence type="ECO:0000259" key="4">
    <source>
        <dbReference type="Pfam" id="PF13472"/>
    </source>
</evidence>